<proteinExistence type="predicted"/>
<organism evidence="1 2">
    <name type="scientific">Marchantia polymorpha</name>
    <name type="common">Common liverwort</name>
    <name type="synonym">Marchantia aquatica</name>
    <dbReference type="NCBI Taxonomy" id="3197"/>
    <lineage>
        <taxon>Eukaryota</taxon>
        <taxon>Viridiplantae</taxon>
        <taxon>Streptophyta</taxon>
        <taxon>Embryophyta</taxon>
        <taxon>Marchantiophyta</taxon>
        <taxon>Marchantiopsida</taxon>
        <taxon>Marchantiidae</taxon>
        <taxon>Marchantiales</taxon>
        <taxon>Marchantiaceae</taxon>
        <taxon>Marchantia</taxon>
    </lineage>
</organism>
<evidence type="ECO:0000313" key="2">
    <source>
        <dbReference type="Proteomes" id="UP000244005"/>
    </source>
</evidence>
<dbReference type="Proteomes" id="UP000244005">
    <property type="component" value="Unassembled WGS sequence"/>
</dbReference>
<reference evidence="2" key="1">
    <citation type="journal article" date="2017" name="Cell">
        <title>Insights into land plant evolution garnered from the Marchantia polymorpha genome.</title>
        <authorList>
            <person name="Bowman J.L."/>
            <person name="Kohchi T."/>
            <person name="Yamato K.T."/>
            <person name="Jenkins J."/>
            <person name="Shu S."/>
            <person name="Ishizaki K."/>
            <person name="Yamaoka S."/>
            <person name="Nishihama R."/>
            <person name="Nakamura Y."/>
            <person name="Berger F."/>
            <person name="Adam C."/>
            <person name="Aki S.S."/>
            <person name="Althoff F."/>
            <person name="Araki T."/>
            <person name="Arteaga-Vazquez M.A."/>
            <person name="Balasubrmanian S."/>
            <person name="Barry K."/>
            <person name="Bauer D."/>
            <person name="Boehm C.R."/>
            <person name="Briginshaw L."/>
            <person name="Caballero-Perez J."/>
            <person name="Catarino B."/>
            <person name="Chen F."/>
            <person name="Chiyoda S."/>
            <person name="Chovatia M."/>
            <person name="Davies K.M."/>
            <person name="Delmans M."/>
            <person name="Demura T."/>
            <person name="Dierschke T."/>
            <person name="Dolan L."/>
            <person name="Dorantes-Acosta A.E."/>
            <person name="Eklund D.M."/>
            <person name="Florent S.N."/>
            <person name="Flores-Sandoval E."/>
            <person name="Fujiyama A."/>
            <person name="Fukuzawa H."/>
            <person name="Galik B."/>
            <person name="Grimanelli D."/>
            <person name="Grimwood J."/>
            <person name="Grossniklaus U."/>
            <person name="Hamada T."/>
            <person name="Haseloff J."/>
            <person name="Hetherington A.J."/>
            <person name="Higo A."/>
            <person name="Hirakawa Y."/>
            <person name="Hundley H.N."/>
            <person name="Ikeda Y."/>
            <person name="Inoue K."/>
            <person name="Inoue S.I."/>
            <person name="Ishida S."/>
            <person name="Jia Q."/>
            <person name="Kakita M."/>
            <person name="Kanazawa T."/>
            <person name="Kawai Y."/>
            <person name="Kawashima T."/>
            <person name="Kennedy M."/>
            <person name="Kinose K."/>
            <person name="Kinoshita T."/>
            <person name="Kohara Y."/>
            <person name="Koide E."/>
            <person name="Komatsu K."/>
            <person name="Kopischke S."/>
            <person name="Kubo M."/>
            <person name="Kyozuka J."/>
            <person name="Lagercrantz U."/>
            <person name="Lin S.S."/>
            <person name="Lindquist E."/>
            <person name="Lipzen A.M."/>
            <person name="Lu C.W."/>
            <person name="De Luna E."/>
            <person name="Martienssen R.A."/>
            <person name="Minamino N."/>
            <person name="Mizutani M."/>
            <person name="Mizutani M."/>
            <person name="Mochizuki N."/>
            <person name="Monte I."/>
            <person name="Mosher R."/>
            <person name="Nagasaki H."/>
            <person name="Nakagami H."/>
            <person name="Naramoto S."/>
            <person name="Nishitani K."/>
            <person name="Ohtani M."/>
            <person name="Okamoto T."/>
            <person name="Okumura M."/>
            <person name="Phillips J."/>
            <person name="Pollak B."/>
            <person name="Reinders A."/>
            <person name="Rovekamp M."/>
            <person name="Sano R."/>
            <person name="Sawa S."/>
            <person name="Schmid M.W."/>
            <person name="Shirakawa M."/>
            <person name="Solano R."/>
            <person name="Spunde A."/>
            <person name="Suetsugu N."/>
            <person name="Sugano S."/>
            <person name="Sugiyama A."/>
            <person name="Sun R."/>
            <person name="Suzuki Y."/>
            <person name="Takenaka M."/>
            <person name="Takezawa D."/>
            <person name="Tomogane H."/>
            <person name="Tsuzuki M."/>
            <person name="Ueda T."/>
            <person name="Umeda M."/>
            <person name="Ward J.M."/>
            <person name="Watanabe Y."/>
            <person name="Yazaki K."/>
            <person name="Yokoyama R."/>
            <person name="Yoshitake Y."/>
            <person name="Yotsui I."/>
            <person name="Zachgo S."/>
            <person name="Schmutz J."/>
        </authorList>
    </citation>
    <scope>NUCLEOTIDE SEQUENCE [LARGE SCALE GENOMIC DNA]</scope>
    <source>
        <strain evidence="2">Tak-1</strain>
    </source>
</reference>
<accession>A0A2R6XET8</accession>
<protein>
    <submittedName>
        <fullName evidence="1">Uncharacterized protein</fullName>
    </submittedName>
</protein>
<evidence type="ECO:0000313" key="1">
    <source>
        <dbReference type="EMBL" id="PTQ44611.1"/>
    </source>
</evidence>
<sequence length="89" mass="9493">MTGAGLNLGKAGPDLLVSAALCARRVVHQYNLLKYSSINNPRPTCPVSIPCTRGQTVSLPSRPPSPEASNRSAPLLFAIVQSTFRPHLL</sequence>
<dbReference type="Gramene" id="Mp1g12770.1">
    <property type="protein sequence ID" value="Mp1g12770.1.cds1"/>
    <property type="gene ID" value="Mp1g12770"/>
</dbReference>
<gene>
    <name evidence="1" type="ORF">MARPO_0019s0047</name>
</gene>
<dbReference type="EMBL" id="KZ772691">
    <property type="protein sequence ID" value="PTQ44611.1"/>
    <property type="molecule type" value="Genomic_DNA"/>
</dbReference>
<dbReference type="AlphaFoldDB" id="A0A2R6XET8"/>
<name>A0A2R6XET8_MARPO</name>
<keyword evidence="2" id="KW-1185">Reference proteome</keyword>